<comment type="caution">
    <text evidence="2">The sequence shown here is derived from an EMBL/GenBank/DDBJ whole genome shotgun (WGS) entry which is preliminary data.</text>
</comment>
<accession>A0ABR0Q0F9</accession>
<proteinExistence type="predicted"/>
<organism evidence="2 3">
    <name type="scientific">Gossypium arboreum</name>
    <name type="common">Tree cotton</name>
    <name type="synonym">Gossypium nanking</name>
    <dbReference type="NCBI Taxonomy" id="29729"/>
    <lineage>
        <taxon>Eukaryota</taxon>
        <taxon>Viridiplantae</taxon>
        <taxon>Streptophyta</taxon>
        <taxon>Embryophyta</taxon>
        <taxon>Tracheophyta</taxon>
        <taxon>Spermatophyta</taxon>
        <taxon>Magnoliopsida</taxon>
        <taxon>eudicotyledons</taxon>
        <taxon>Gunneridae</taxon>
        <taxon>Pentapetalae</taxon>
        <taxon>rosids</taxon>
        <taxon>malvids</taxon>
        <taxon>Malvales</taxon>
        <taxon>Malvaceae</taxon>
        <taxon>Malvoideae</taxon>
        <taxon>Gossypium</taxon>
    </lineage>
</organism>
<name>A0ABR0Q0F9_GOSAR</name>
<evidence type="ECO:0000313" key="3">
    <source>
        <dbReference type="Proteomes" id="UP001358586"/>
    </source>
</evidence>
<keyword evidence="3" id="KW-1185">Reference proteome</keyword>
<feature type="region of interest" description="Disordered" evidence="1">
    <location>
        <begin position="124"/>
        <end position="172"/>
    </location>
</feature>
<reference evidence="2 3" key="1">
    <citation type="submission" date="2023-03" db="EMBL/GenBank/DDBJ databases">
        <title>WGS of Gossypium arboreum.</title>
        <authorList>
            <person name="Yu D."/>
        </authorList>
    </citation>
    <scope>NUCLEOTIDE SEQUENCE [LARGE SCALE GENOMIC DNA]</scope>
    <source>
        <tissue evidence="2">Leaf</tissue>
    </source>
</reference>
<dbReference type="EMBL" id="JARKNE010000005">
    <property type="protein sequence ID" value="KAK5832655.1"/>
    <property type="molecule type" value="Genomic_DNA"/>
</dbReference>
<feature type="region of interest" description="Disordered" evidence="1">
    <location>
        <begin position="277"/>
        <end position="301"/>
    </location>
</feature>
<evidence type="ECO:0000313" key="2">
    <source>
        <dbReference type="EMBL" id="KAK5832655.1"/>
    </source>
</evidence>
<evidence type="ECO:0000256" key="1">
    <source>
        <dbReference type="SAM" id="MobiDB-lite"/>
    </source>
</evidence>
<sequence>MENPSIGAISDPCDDGDRNTKKVRFKEAVDGEETNMVVGSDQQSMMSFKDKLFGGGLTSPDRYLTRNECDLVLQDGDVNTSMVNGIPVALKRPMTEEVVASSDGVGEDNDGKGVDYEPWMLVKRKSRRGKRDSQASGGSTRLLGGEAQTSGPINFQRGGPSKERTGPDGPLLFNGLSLGGLNKPSLNRQNSSLDKQCLNGFSTNGLFEQEIVEVYSGSSENMENNLVLNNPMFEGPNESVVKLEASILDPKYYSVVSFNDNNATNAKSSMVNLNNSQVGHGAERMGGNAEGQTAGLGSTSA</sequence>
<feature type="region of interest" description="Disordered" evidence="1">
    <location>
        <begin position="1"/>
        <end position="20"/>
    </location>
</feature>
<dbReference type="Proteomes" id="UP001358586">
    <property type="component" value="Chromosome 5"/>
</dbReference>
<protein>
    <submittedName>
        <fullName evidence="2">Uncharacterized protein</fullName>
    </submittedName>
</protein>
<gene>
    <name evidence="2" type="ORF">PVK06_016458</name>
</gene>